<reference evidence="5" key="1">
    <citation type="submission" date="2017-04" db="EMBL/GenBank/DDBJ databases">
        <authorList>
            <person name="Varghese N."/>
            <person name="Submissions S."/>
        </authorList>
    </citation>
    <scope>NUCLEOTIDE SEQUENCE [LARGE SCALE GENOMIC DNA]</scope>
    <source>
        <strain evidence="5">RKEM611</strain>
    </source>
</reference>
<evidence type="ECO:0000259" key="3">
    <source>
        <dbReference type="PROSITE" id="PS51059"/>
    </source>
</evidence>
<keyword evidence="2" id="KW-0732">Signal</keyword>
<dbReference type="GO" id="GO:0003950">
    <property type="term" value="F:NAD+ poly-ADP-ribosyltransferase activity"/>
    <property type="evidence" value="ECO:0007669"/>
    <property type="project" value="InterPro"/>
</dbReference>
<evidence type="ECO:0000256" key="1">
    <source>
        <dbReference type="SAM" id="MobiDB-lite"/>
    </source>
</evidence>
<evidence type="ECO:0000256" key="2">
    <source>
        <dbReference type="SAM" id="SignalP"/>
    </source>
</evidence>
<dbReference type="Proteomes" id="UP000192907">
    <property type="component" value="Unassembled WGS sequence"/>
</dbReference>
<proteinExistence type="predicted"/>
<feature type="domain" description="PARP catalytic" evidence="3">
    <location>
        <begin position="163"/>
        <end position="192"/>
    </location>
</feature>
<name>A0A1Y6C7W3_9BACT</name>
<keyword evidence="5" id="KW-1185">Reference proteome</keyword>
<evidence type="ECO:0000313" key="5">
    <source>
        <dbReference type="Proteomes" id="UP000192907"/>
    </source>
</evidence>
<protein>
    <recommendedName>
        <fullName evidence="3">PARP catalytic domain-containing protein</fullName>
    </recommendedName>
</protein>
<dbReference type="PROSITE" id="PS51059">
    <property type="entry name" value="PARP_CATALYTIC"/>
    <property type="match status" value="1"/>
</dbReference>
<feature type="signal peptide" evidence="2">
    <location>
        <begin position="1"/>
        <end position="19"/>
    </location>
</feature>
<dbReference type="InterPro" id="IPR012317">
    <property type="entry name" value="Poly(ADP-ribose)pol_cat_dom"/>
</dbReference>
<feature type="compositionally biased region" description="Acidic residues" evidence="1">
    <location>
        <begin position="178"/>
        <end position="192"/>
    </location>
</feature>
<gene>
    <name evidence="4" type="ORF">SAMN06296036_112103</name>
</gene>
<feature type="chain" id="PRO_5012825472" description="PARP catalytic domain-containing protein" evidence="2">
    <location>
        <begin position="20"/>
        <end position="192"/>
    </location>
</feature>
<feature type="region of interest" description="Disordered" evidence="1">
    <location>
        <begin position="144"/>
        <end position="192"/>
    </location>
</feature>
<dbReference type="STRING" id="1513793.SAMN06296036_112103"/>
<sequence length="192" mass="21748">MLKFVVLFMLIGSDPNAWAYSAPTLPGLKLVGLIVDQNQPLERSVLVLRDQRERKTYTLYGADYIPNTNLRLVELGRNFIVVSDGSQDFQITQLEGPAEDTNVAVSPNTLDDIEPDEILVKTNLAWERLEDKAKRKPLDIFKPVPKDAFPNRAESSCDNPPCEPVEQEYESLSQESESVPEDSQEFDMVQEY</sequence>
<dbReference type="AlphaFoldDB" id="A0A1Y6C7W3"/>
<evidence type="ECO:0000313" key="4">
    <source>
        <dbReference type="EMBL" id="SMF40713.1"/>
    </source>
</evidence>
<dbReference type="RefSeq" id="WP_132320485.1">
    <property type="nucleotide sequence ID" value="NZ_FWZT01000012.1"/>
</dbReference>
<dbReference type="EMBL" id="FWZT01000012">
    <property type="protein sequence ID" value="SMF40713.1"/>
    <property type="molecule type" value="Genomic_DNA"/>
</dbReference>
<organism evidence="4 5">
    <name type="scientific">Pseudobacteriovorax antillogorgiicola</name>
    <dbReference type="NCBI Taxonomy" id="1513793"/>
    <lineage>
        <taxon>Bacteria</taxon>
        <taxon>Pseudomonadati</taxon>
        <taxon>Bdellovibrionota</taxon>
        <taxon>Oligoflexia</taxon>
        <taxon>Oligoflexales</taxon>
        <taxon>Pseudobacteriovoracaceae</taxon>
        <taxon>Pseudobacteriovorax</taxon>
    </lineage>
</organism>
<accession>A0A1Y6C7W3</accession>